<proteinExistence type="predicted"/>
<sequence length="233" mass="24743">MKKLLTLCLILLTITSCSSQSKGPERTRTLKVSDFSKLDLGSAFKINVERGNSYRVEVTGKEDDLDDLEYGVSRGKLHIGYKNSSWRKNRENVSVEITMPNLDGVDFSGACNAKVKGFRGGRGMDIDVSGASRVEMDFSADKVMVDLSGASRLTLSGRGENLEGEMSGASTFDGKDFPVKEANIDASGASRASVVASSALQADASGASSIRYSGSVSQVRSSSSGAGSVRREN</sequence>
<feature type="signal peptide" evidence="2">
    <location>
        <begin position="1"/>
        <end position="19"/>
    </location>
</feature>
<feature type="domain" description="Putative auto-transporter adhesin head GIN" evidence="3">
    <location>
        <begin position="34"/>
        <end position="215"/>
    </location>
</feature>
<protein>
    <recommendedName>
        <fullName evidence="3">Putative auto-transporter adhesin head GIN domain-containing protein</fullName>
    </recommendedName>
</protein>
<dbReference type="InterPro" id="IPR021255">
    <property type="entry name" value="DUF2807"/>
</dbReference>
<evidence type="ECO:0000313" key="5">
    <source>
        <dbReference type="Proteomes" id="UP000598271"/>
    </source>
</evidence>
<feature type="chain" id="PRO_5035320516" description="Putative auto-transporter adhesin head GIN domain-containing protein" evidence="2">
    <location>
        <begin position="20"/>
        <end position="233"/>
    </location>
</feature>
<dbReference type="EMBL" id="BMXF01000002">
    <property type="protein sequence ID" value="GHB67241.1"/>
    <property type="molecule type" value="Genomic_DNA"/>
</dbReference>
<dbReference type="RefSeq" id="WP_189564373.1">
    <property type="nucleotide sequence ID" value="NZ_BMXF01000002.1"/>
</dbReference>
<dbReference type="PROSITE" id="PS51257">
    <property type="entry name" value="PROKAR_LIPOPROTEIN"/>
    <property type="match status" value="1"/>
</dbReference>
<name>A0A8J3G8P8_9BACT</name>
<accession>A0A8J3G8P8</accession>
<evidence type="ECO:0000259" key="3">
    <source>
        <dbReference type="Pfam" id="PF10988"/>
    </source>
</evidence>
<feature type="region of interest" description="Disordered" evidence="1">
    <location>
        <begin position="211"/>
        <end position="233"/>
    </location>
</feature>
<feature type="compositionally biased region" description="Low complexity" evidence="1">
    <location>
        <begin position="213"/>
        <end position="233"/>
    </location>
</feature>
<gene>
    <name evidence="4" type="ORF">GCM10007390_20680</name>
</gene>
<keyword evidence="5" id="KW-1185">Reference proteome</keyword>
<dbReference type="Gene3D" id="2.160.20.120">
    <property type="match status" value="1"/>
</dbReference>
<evidence type="ECO:0000256" key="1">
    <source>
        <dbReference type="SAM" id="MobiDB-lite"/>
    </source>
</evidence>
<comment type="caution">
    <text evidence="4">The sequence shown here is derived from an EMBL/GenBank/DDBJ whole genome shotgun (WGS) entry which is preliminary data.</text>
</comment>
<evidence type="ECO:0000313" key="4">
    <source>
        <dbReference type="EMBL" id="GHB67241.1"/>
    </source>
</evidence>
<dbReference type="AlphaFoldDB" id="A0A8J3G8P8"/>
<evidence type="ECO:0000256" key="2">
    <source>
        <dbReference type="SAM" id="SignalP"/>
    </source>
</evidence>
<dbReference type="Pfam" id="PF10988">
    <property type="entry name" value="DUF2807"/>
    <property type="match status" value="1"/>
</dbReference>
<reference evidence="4 5" key="1">
    <citation type="journal article" date="2014" name="Int. J. Syst. Evol. Microbiol.">
        <title>Complete genome sequence of Corynebacterium casei LMG S-19264T (=DSM 44701T), isolated from a smear-ripened cheese.</title>
        <authorList>
            <consortium name="US DOE Joint Genome Institute (JGI-PGF)"/>
            <person name="Walter F."/>
            <person name="Albersmeier A."/>
            <person name="Kalinowski J."/>
            <person name="Ruckert C."/>
        </authorList>
    </citation>
    <scope>NUCLEOTIDE SEQUENCE [LARGE SCALE GENOMIC DNA]</scope>
    <source>
        <strain evidence="4 5">KCTC 12866</strain>
    </source>
</reference>
<keyword evidence="2" id="KW-0732">Signal</keyword>
<dbReference type="Proteomes" id="UP000598271">
    <property type="component" value="Unassembled WGS sequence"/>
</dbReference>
<organism evidence="4 5">
    <name type="scientific">Persicitalea jodogahamensis</name>
    <dbReference type="NCBI Taxonomy" id="402147"/>
    <lineage>
        <taxon>Bacteria</taxon>
        <taxon>Pseudomonadati</taxon>
        <taxon>Bacteroidota</taxon>
        <taxon>Cytophagia</taxon>
        <taxon>Cytophagales</taxon>
        <taxon>Spirosomataceae</taxon>
        <taxon>Persicitalea</taxon>
    </lineage>
</organism>